<evidence type="ECO:0000259" key="6">
    <source>
        <dbReference type="PROSITE" id="PS50885"/>
    </source>
</evidence>
<evidence type="ECO:0000256" key="1">
    <source>
        <dbReference type="ARBA" id="ARBA00022481"/>
    </source>
</evidence>
<feature type="domain" description="HAMP" evidence="6">
    <location>
        <begin position="474"/>
        <end position="526"/>
    </location>
</feature>
<dbReference type="PANTHER" id="PTHR43531">
    <property type="entry name" value="PROTEIN ICFG"/>
    <property type="match status" value="1"/>
</dbReference>
<organism evidence="7 8">
    <name type="scientific">Ferrovibrio xuzhouensis</name>
    <dbReference type="NCBI Taxonomy" id="1576914"/>
    <lineage>
        <taxon>Bacteria</taxon>
        <taxon>Pseudomonadati</taxon>
        <taxon>Pseudomonadota</taxon>
        <taxon>Alphaproteobacteria</taxon>
        <taxon>Rhodospirillales</taxon>
        <taxon>Rhodospirillaceae</taxon>
        <taxon>Ferrovibrio</taxon>
    </lineage>
</organism>
<evidence type="ECO:0000256" key="3">
    <source>
        <dbReference type="PROSITE-ProRule" id="PRU00284"/>
    </source>
</evidence>
<dbReference type="PANTHER" id="PTHR43531:SF14">
    <property type="entry name" value="METHYL-ACCEPTING CHEMOTAXIS PROTEIN I-RELATED"/>
    <property type="match status" value="1"/>
</dbReference>
<evidence type="ECO:0000313" key="7">
    <source>
        <dbReference type="EMBL" id="MFC3674876.1"/>
    </source>
</evidence>
<dbReference type="InterPro" id="IPR004089">
    <property type="entry name" value="MCPsignal_dom"/>
</dbReference>
<dbReference type="PROSITE" id="PS50885">
    <property type="entry name" value="HAMP"/>
    <property type="match status" value="2"/>
</dbReference>
<dbReference type="Pfam" id="PF21689">
    <property type="entry name" value="TorS_sensor_domain"/>
    <property type="match status" value="1"/>
</dbReference>
<evidence type="ECO:0000256" key="4">
    <source>
        <dbReference type="SAM" id="Phobius"/>
    </source>
</evidence>
<evidence type="ECO:0000256" key="2">
    <source>
        <dbReference type="ARBA" id="ARBA00029447"/>
    </source>
</evidence>
<feature type="domain" description="HAMP" evidence="6">
    <location>
        <begin position="357"/>
        <end position="410"/>
    </location>
</feature>
<dbReference type="Gene3D" id="1.20.58.920">
    <property type="match status" value="1"/>
</dbReference>
<dbReference type="Gene3D" id="1.10.8.500">
    <property type="entry name" value="HAMP domain in histidine kinase"/>
    <property type="match status" value="1"/>
</dbReference>
<evidence type="ECO:0000313" key="8">
    <source>
        <dbReference type="Proteomes" id="UP001595711"/>
    </source>
</evidence>
<sequence>MRFGIRHKLSLAIGIVAAMAVASSLISFGFFRQVRGSLGMVTEHSMPAVTAALTLAAQSADLAAAAPTLANAVDDKTRAAAYGQLQSRLSRIDATMQQVRSGQPSAAVLGEVETAEAELSGGMQKINAAVQKRLALAGKREALTRKLTDDHANFLYLAQPAAEQAVSDMKSEFGLVAPGMGQNVQQWIGSIVNTQFANVQAMLDLTAKVNLYVGVVAVAAQAAAPEMIQLMQSDNQNTASEIQSDLDTVQAKNPNKEIAGVVGGITGIGDGKDGLFETRLQELAAARQGEAALAESRSAAGRLLAAVDRLVAEARSQSVDSADASVAAIRIAQTSMAVIAALCLVAAGIIGWLYVGRRVIDPIAATTEIMGRLARRDWGAQVSGIERPDEIGDMARAVQVFKEQGQEADRLQVQIETDRSSFEAERKVQEDLLQTSVGGIVASASAGDLGRRIDSQSIQGVMRRLGSDMNQLLETVEQALGDLGVMLGRMADGDFIYRIDGAYQGVFAQLIDNANQVSSQLAETLRRLAASATLVRDAAAEMSAGSQDLAQRTEAQAAALEEAAASMQEITSTVRQNAESAERASRLAEAARSTADMGGSVVRETVSAMVEIEAEAGRIADIVGLIDEIAFQTNLLALNASVEAARAGEAGKGFAVVAQEVRSLAQRSAEASHDIKQRIQNSNAKVRHGGDLVQKAGGTLDEIVVSVKKVADIVAEISLASREQAVSLDEVNRAVANMDEMTQRNGALVEQTTASAQAMAGQADELHGLVSQFRI</sequence>
<keyword evidence="4" id="KW-1133">Transmembrane helix</keyword>
<gene>
    <name evidence="7" type="ORF">ACFOOQ_04920</name>
</gene>
<dbReference type="EMBL" id="JBHRYJ010000001">
    <property type="protein sequence ID" value="MFC3674876.1"/>
    <property type="molecule type" value="Genomic_DNA"/>
</dbReference>
<dbReference type="Pfam" id="PF00015">
    <property type="entry name" value="MCPsignal"/>
    <property type="match status" value="1"/>
</dbReference>
<feature type="domain" description="Methyl-accepting transducer" evidence="5">
    <location>
        <begin position="531"/>
        <end position="760"/>
    </location>
</feature>
<dbReference type="SMART" id="SM00304">
    <property type="entry name" value="HAMP"/>
    <property type="match status" value="3"/>
</dbReference>
<dbReference type="PROSITE" id="PS50111">
    <property type="entry name" value="CHEMOTAXIS_TRANSDUC_2"/>
    <property type="match status" value="1"/>
</dbReference>
<keyword evidence="1" id="KW-0488">Methylation</keyword>
<comment type="similarity">
    <text evidence="2">Belongs to the methyl-accepting chemotaxis (MCP) protein family.</text>
</comment>
<comment type="caution">
    <text evidence="7">The sequence shown here is derived from an EMBL/GenBank/DDBJ whole genome shotgun (WGS) entry which is preliminary data.</text>
</comment>
<protein>
    <submittedName>
        <fullName evidence="7">Methyl-accepting chemotaxis protein</fullName>
    </submittedName>
</protein>
<dbReference type="SMART" id="SM00283">
    <property type="entry name" value="MA"/>
    <property type="match status" value="1"/>
</dbReference>
<dbReference type="SUPFAM" id="SSF158472">
    <property type="entry name" value="HAMP domain-like"/>
    <property type="match status" value="1"/>
</dbReference>
<dbReference type="Pfam" id="PF18947">
    <property type="entry name" value="HAMP_2"/>
    <property type="match status" value="1"/>
</dbReference>
<dbReference type="SUPFAM" id="SSF58104">
    <property type="entry name" value="Methyl-accepting chemotaxis protein (MCP) signaling domain"/>
    <property type="match status" value="1"/>
</dbReference>
<evidence type="ECO:0000259" key="5">
    <source>
        <dbReference type="PROSITE" id="PS50111"/>
    </source>
</evidence>
<reference evidence="8" key="1">
    <citation type="journal article" date="2019" name="Int. J. Syst. Evol. Microbiol.">
        <title>The Global Catalogue of Microorganisms (GCM) 10K type strain sequencing project: providing services to taxonomists for standard genome sequencing and annotation.</title>
        <authorList>
            <consortium name="The Broad Institute Genomics Platform"/>
            <consortium name="The Broad Institute Genome Sequencing Center for Infectious Disease"/>
            <person name="Wu L."/>
            <person name="Ma J."/>
        </authorList>
    </citation>
    <scope>NUCLEOTIDE SEQUENCE [LARGE SCALE GENOMIC DNA]</scope>
    <source>
        <strain evidence="8">KCTC 42182</strain>
    </source>
</reference>
<keyword evidence="4" id="KW-0472">Membrane</keyword>
<dbReference type="RefSeq" id="WP_379722418.1">
    <property type="nucleotide sequence ID" value="NZ_JBHRYJ010000001.1"/>
</dbReference>
<dbReference type="CDD" id="cd11386">
    <property type="entry name" value="MCP_signal"/>
    <property type="match status" value="1"/>
</dbReference>
<dbReference type="Proteomes" id="UP001595711">
    <property type="component" value="Unassembled WGS sequence"/>
</dbReference>
<feature type="transmembrane region" description="Helical" evidence="4">
    <location>
        <begin position="12"/>
        <end position="31"/>
    </location>
</feature>
<accession>A0ABV7VBR8</accession>
<dbReference type="InterPro" id="IPR003660">
    <property type="entry name" value="HAMP_dom"/>
</dbReference>
<proteinExistence type="inferred from homology"/>
<dbReference type="InterPro" id="IPR051310">
    <property type="entry name" value="MCP_chemotaxis"/>
</dbReference>
<keyword evidence="3" id="KW-0807">Transducer</keyword>
<keyword evidence="8" id="KW-1185">Reference proteome</keyword>
<dbReference type="Gene3D" id="1.10.287.950">
    <property type="entry name" value="Methyl-accepting chemotaxis protein"/>
    <property type="match status" value="1"/>
</dbReference>
<keyword evidence="4" id="KW-0812">Transmembrane</keyword>
<dbReference type="InterPro" id="IPR038188">
    <property type="entry name" value="TorS_sensor_sf"/>
</dbReference>
<name>A0ABV7VBR8_9PROT</name>